<evidence type="ECO:0000313" key="2">
    <source>
        <dbReference type="EMBL" id="AMP04397.1"/>
    </source>
</evidence>
<dbReference type="PANTHER" id="PTHR45527">
    <property type="entry name" value="NONRIBOSOMAL PEPTIDE SYNTHETASE"/>
    <property type="match status" value="1"/>
</dbReference>
<dbReference type="GO" id="GO:0009366">
    <property type="term" value="C:enterobactin synthetase complex"/>
    <property type="evidence" value="ECO:0007669"/>
    <property type="project" value="TreeGrafter"/>
</dbReference>
<sequence>MEIVVHPAAASALTVNQTAVWLKVKCATPGDNFNVAEAVDIVGEIDLAQFLAAMQKVADESESARLRLLDSEDGPRQIVEQHFGGELPYLDFSRDRDPEAAAEAWMRADYSRAIDLIRGRPWLSALLRTSRDRYIWYRRSHRILPDGSEHGRMARHLAAAYSALGRHHPLPAAAPSPSIAQLLQDENAYRESEHYIADRNYWTGRLHDAPAPLSLSLQRHFNGDALLRQTACFPAAGVQALQSIAHKLDISLPQLLIAVTVAFLYRASGVTDMLIGVAAGTADALPLRLALNTELSFEELMRDIGRQIRQIALHQSYPCEELRHDLRKLSGQRELFSTVIKAESNPCDLRFGSHPARLRQLCDGSAEDLAITLCERGAGRDLEIIFDANPAIHSAQMLAEHQRRLLTFLAAATHSPAQKINQLELADATGRKHLPASAEDADHPIADSRLATLIEQQLARKEPAIALRFEGESSPSRAAEDSRS</sequence>
<dbReference type="Proteomes" id="UP000074561">
    <property type="component" value="Chromosome"/>
</dbReference>
<dbReference type="Pfam" id="PF00668">
    <property type="entry name" value="Condensation"/>
    <property type="match status" value="2"/>
</dbReference>
<protein>
    <submittedName>
        <fullName evidence="2">Condensation domain protein</fullName>
    </submittedName>
</protein>
<dbReference type="EMBL" id="CP013234">
    <property type="protein sequence ID" value="AMP04397.1"/>
    <property type="molecule type" value="Genomic_DNA"/>
</dbReference>
<dbReference type="Gene3D" id="3.30.559.10">
    <property type="entry name" value="Chloramphenicol acetyltransferase-like domain"/>
    <property type="match status" value="1"/>
</dbReference>
<feature type="domain" description="Condensation" evidence="1">
    <location>
        <begin position="12"/>
        <end position="278"/>
    </location>
</feature>
<dbReference type="GO" id="GO:0047527">
    <property type="term" value="F:2,3-dihydroxybenzoate-serine ligase activity"/>
    <property type="evidence" value="ECO:0007669"/>
    <property type="project" value="TreeGrafter"/>
</dbReference>
<evidence type="ECO:0000259" key="1">
    <source>
        <dbReference type="Pfam" id="PF00668"/>
    </source>
</evidence>
<dbReference type="RefSeq" id="WP_061939610.1">
    <property type="nucleotide sequence ID" value="NZ_CP013234.1"/>
</dbReference>
<name>A0A127Q311_9BURK</name>
<dbReference type="InterPro" id="IPR001242">
    <property type="entry name" value="Condensation_dom"/>
</dbReference>
<evidence type="ECO:0000313" key="3">
    <source>
        <dbReference type="Proteomes" id="UP000074561"/>
    </source>
</evidence>
<dbReference type="PANTHER" id="PTHR45527:SF1">
    <property type="entry name" value="FATTY ACID SYNTHASE"/>
    <property type="match status" value="1"/>
</dbReference>
<dbReference type="STRING" id="279113.CPter91_2027"/>
<dbReference type="AlphaFoldDB" id="A0A127Q311"/>
<reference evidence="2 3" key="1">
    <citation type="submission" date="2015-11" db="EMBL/GenBank/DDBJ databases">
        <title>Exploring the genomic traits of fungus-feeding bacterial genus Collimonas.</title>
        <authorList>
            <person name="Song C."/>
            <person name="Schmidt R."/>
            <person name="de Jager V."/>
            <person name="Krzyzanowska D."/>
            <person name="Jongedijk E."/>
            <person name="Cankar K."/>
            <person name="Beekwilder J."/>
            <person name="van Veen A."/>
            <person name="de Boer W."/>
            <person name="van Veen J.A."/>
            <person name="Garbeva P."/>
        </authorList>
    </citation>
    <scope>NUCLEOTIDE SEQUENCE [LARGE SCALE GENOMIC DNA]</scope>
    <source>
        <strain evidence="2 3">Ter91</strain>
    </source>
</reference>
<feature type="domain" description="Condensation" evidence="1">
    <location>
        <begin position="285"/>
        <end position="433"/>
    </location>
</feature>
<proteinExistence type="predicted"/>
<dbReference type="KEGG" id="cpra:CPter91_2027"/>
<dbReference type="GO" id="GO:0031177">
    <property type="term" value="F:phosphopantetheine binding"/>
    <property type="evidence" value="ECO:0007669"/>
    <property type="project" value="TreeGrafter"/>
</dbReference>
<organism evidence="2 3">
    <name type="scientific">Collimonas pratensis</name>
    <dbReference type="NCBI Taxonomy" id="279113"/>
    <lineage>
        <taxon>Bacteria</taxon>
        <taxon>Pseudomonadati</taxon>
        <taxon>Pseudomonadota</taxon>
        <taxon>Betaproteobacteria</taxon>
        <taxon>Burkholderiales</taxon>
        <taxon>Oxalobacteraceae</taxon>
        <taxon>Collimonas</taxon>
    </lineage>
</organism>
<dbReference type="GO" id="GO:0005829">
    <property type="term" value="C:cytosol"/>
    <property type="evidence" value="ECO:0007669"/>
    <property type="project" value="TreeGrafter"/>
</dbReference>
<dbReference type="GO" id="GO:0043041">
    <property type="term" value="P:amino acid activation for nonribosomal peptide biosynthetic process"/>
    <property type="evidence" value="ECO:0007669"/>
    <property type="project" value="TreeGrafter"/>
</dbReference>
<accession>A0A127Q311</accession>
<dbReference type="SUPFAM" id="SSF52777">
    <property type="entry name" value="CoA-dependent acyltransferases"/>
    <property type="match status" value="2"/>
</dbReference>
<dbReference type="Gene3D" id="3.30.559.30">
    <property type="entry name" value="Nonribosomal peptide synthetase, condensation domain"/>
    <property type="match status" value="1"/>
</dbReference>
<dbReference type="GO" id="GO:0009239">
    <property type="term" value="P:enterobactin biosynthetic process"/>
    <property type="evidence" value="ECO:0007669"/>
    <property type="project" value="TreeGrafter"/>
</dbReference>
<dbReference type="InterPro" id="IPR023213">
    <property type="entry name" value="CAT-like_dom_sf"/>
</dbReference>
<gene>
    <name evidence="2" type="ORF">CPter91_2027</name>
</gene>
<dbReference type="PATRIC" id="fig|279113.9.peg.2013"/>